<accession>A0A1H8R819</accession>
<sequence length="445" mass="50830">METIKNLNNSINSSEIIELLTRTSTPLDNTDDLDLLIDYIGDAKYVLLGEASHGTHEYYTWRAKITQRLIQEKGFSFVGVEGDWPDCYRLNRYAKGYLDSGKDIFSVMNEFKRWPTWMWANWETAAFIDWLKVYNESLSADKRIGFYGLDVYSFRESMNSIVQYLEKNDPKALAIAKTAMKCFEPYNKDEGQSYARASSYVPELCEKEILNMLTAIIKNAPNYNHDAKNALSTEQNAFIARNAEKYYRAMIKRGSASWNIRDERMVSTIQRLMKFHGKDAKIIVWEHNPHIGDARATEMASEGMVNVGQLLREEYLTDGVVAVGFGSYKGSVVAGREWGDSMRKIKVPEAVEGSWEHALHLAGNGKNKLLLMNKVKSEKCLSSYIGHRAIGVVYNPEHERFGNYVPTILPKRYDAFIFLDETSALHPIHIQPDGNQIPETYPFGM</sequence>
<dbReference type="GO" id="GO:0046677">
    <property type="term" value="P:response to antibiotic"/>
    <property type="evidence" value="ECO:0007669"/>
    <property type="project" value="InterPro"/>
</dbReference>
<dbReference type="InterPro" id="IPR014622">
    <property type="entry name" value="UCP036794_erythomycin"/>
</dbReference>
<organism evidence="1 2">
    <name type="scientific">Flavobacterium sinopsychrotolerans</name>
    <dbReference type="NCBI Taxonomy" id="604089"/>
    <lineage>
        <taxon>Bacteria</taxon>
        <taxon>Pseudomonadati</taxon>
        <taxon>Bacteroidota</taxon>
        <taxon>Flavobacteriia</taxon>
        <taxon>Flavobacteriales</taxon>
        <taxon>Flavobacteriaceae</taxon>
        <taxon>Flavobacterium</taxon>
    </lineage>
</organism>
<proteinExistence type="predicted"/>
<dbReference type="Gene3D" id="3.40.1660.10">
    <property type="entry name" value="EreA-like (biosynthetic domain)"/>
    <property type="match status" value="1"/>
</dbReference>
<dbReference type="PIRSF" id="PIRSF036794">
    <property type="entry name" value="UCP_erythr_ester"/>
    <property type="match status" value="1"/>
</dbReference>
<dbReference type="AlphaFoldDB" id="A0A1H8R819"/>
<dbReference type="PANTHER" id="PTHR31299:SF0">
    <property type="entry name" value="ESTERASE, PUTATIVE (AFU_ORTHOLOGUE AFUA_1G05850)-RELATED"/>
    <property type="match status" value="1"/>
</dbReference>
<dbReference type="Gene3D" id="1.20.1440.30">
    <property type="entry name" value="Biosynthetic Protein domain"/>
    <property type="match status" value="1"/>
</dbReference>
<gene>
    <name evidence="1" type="ORF">SAMN04487942_3238</name>
</gene>
<protein>
    <submittedName>
        <fullName evidence="1">Erythromycin esterase homolog</fullName>
    </submittedName>
</protein>
<dbReference type="STRING" id="604089.SAMN04487942_3238"/>
<dbReference type="InterPro" id="IPR052036">
    <property type="entry name" value="Hydrolase/PRTase-associated"/>
</dbReference>
<dbReference type="SUPFAM" id="SSF159501">
    <property type="entry name" value="EreA/ChaN-like"/>
    <property type="match status" value="1"/>
</dbReference>
<dbReference type="CDD" id="cd14728">
    <property type="entry name" value="Ere-like"/>
    <property type="match status" value="1"/>
</dbReference>
<reference evidence="2" key="1">
    <citation type="submission" date="2016-10" db="EMBL/GenBank/DDBJ databases">
        <authorList>
            <person name="Varghese N."/>
            <person name="Submissions S."/>
        </authorList>
    </citation>
    <scope>NUCLEOTIDE SEQUENCE [LARGE SCALE GENOMIC DNA]</scope>
    <source>
        <strain evidence="2">CGMCC 1.8704</strain>
    </source>
</reference>
<dbReference type="OrthoDB" id="9810066at2"/>
<keyword evidence="2" id="KW-1185">Reference proteome</keyword>
<dbReference type="Gene3D" id="3.30.1870.10">
    <property type="entry name" value="EreA-like, domain 2"/>
    <property type="match status" value="1"/>
</dbReference>
<dbReference type="InterPro" id="IPR007815">
    <property type="entry name" value="Emycin_Estase"/>
</dbReference>
<name>A0A1H8R819_9FLAO</name>
<evidence type="ECO:0000313" key="2">
    <source>
        <dbReference type="Proteomes" id="UP000198657"/>
    </source>
</evidence>
<dbReference type="RefSeq" id="WP_091173731.1">
    <property type="nucleotide sequence ID" value="NZ_CBCSFM010000008.1"/>
</dbReference>
<dbReference type="Proteomes" id="UP000198657">
    <property type="component" value="Unassembled WGS sequence"/>
</dbReference>
<dbReference type="PANTHER" id="PTHR31299">
    <property type="entry name" value="ESTERASE, PUTATIVE (AFU_ORTHOLOGUE AFUA_1G05850)-RELATED"/>
    <property type="match status" value="1"/>
</dbReference>
<dbReference type="Pfam" id="PF05139">
    <property type="entry name" value="Erythro_esteras"/>
    <property type="match status" value="1"/>
</dbReference>
<evidence type="ECO:0000313" key="1">
    <source>
        <dbReference type="EMBL" id="SEO62093.1"/>
    </source>
</evidence>
<dbReference type="EMBL" id="FODN01000009">
    <property type="protein sequence ID" value="SEO62093.1"/>
    <property type="molecule type" value="Genomic_DNA"/>
</dbReference>